<dbReference type="OrthoDB" id="420380at2759"/>
<organism evidence="3 4">
    <name type="scientific">Chrysochromulina tobinii</name>
    <dbReference type="NCBI Taxonomy" id="1460289"/>
    <lineage>
        <taxon>Eukaryota</taxon>
        <taxon>Haptista</taxon>
        <taxon>Haptophyta</taxon>
        <taxon>Prymnesiophyceae</taxon>
        <taxon>Prymnesiales</taxon>
        <taxon>Chrysochromulinaceae</taxon>
        <taxon>Chrysochromulina</taxon>
    </lineage>
</organism>
<feature type="domain" description="EF-hand" evidence="2">
    <location>
        <begin position="318"/>
        <end position="345"/>
    </location>
</feature>
<protein>
    <recommendedName>
        <fullName evidence="2">EF-hand domain-containing protein</fullName>
    </recommendedName>
</protein>
<reference evidence="4" key="1">
    <citation type="journal article" date="2015" name="PLoS Genet.">
        <title>Genome Sequence and Transcriptome Analyses of Chrysochromulina tobin: Metabolic Tools for Enhanced Algal Fitness in the Prominent Order Prymnesiales (Haptophyceae).</title>
        <authorList>
            <person name="Hovde B.T."/>
            <person name="Deodato C.R."/>
            <person name="Hunsperger H.M."/>
            <person name="Ryken S.A."/>
            <person name="Yost W."/>
            <person name="Jha R.K."/>
            <person name="Patterson J."/>
            <person name="Monnat R.J. Jr."/>
            <person name="Barlow S.B."/>
            <person name="Starkenburg S.R."/>
            <person name="Cattolico R.A."/>
        </authorList>
    </citation>
    <scope>NUCLEOTIDE SEQUENCE</scope>
    <source>
        <strain evidence="4">CCMP291</strain>
    </source>
</reference>
<feature type="domain" description="EF-hand" evidence="2">
    <location>
        <begin position="238"/>
        <end position="273"/>
    </location>
</feature>
<keyword evidence="1" id="KW-0106">Calcium</keyword>
<dbReference type="PROSITE" id="PS50222">
    <property type="entry name" value="EF_HAND_2"/>
    <property type="match status" value="2"/>
</dbReference>
<dbReference type="SUPFAM" id="SSF47473">
    <property type="entry name" value="EF-hand"/>
    <property type="match status" value="1"/>
</dbReference>
<dbReference type="InterPro" id="IPR011992">
    <property type="entry name" value="EF-hand-dom_pair"/>
</dbReference>
<sequence>MELHPRAGNATLPSTATPSAALFRSGASLSAAFHDVCEEVLRALAASNAAVATLLDAECEGRGAEHGDTFSASMLRVHQYTEDTEYPAHCDLGLLTLAPRATLPGLLVQDVGRGEWVAVEERMGSDEAILFAGSTLAEMGGPAPLPHKLAVAPLAALHARAHHGAMPEATPVTKPAPRSVDPPVAASPMLAPTGGAVEPEPADGSTAHALLPVVVDAPVTTLPPSAVAMPVAAPAIPGVPARVRACFTRLDADADGRISLEDLAAGFARELYGAEGALPAAARTALDELFAASAIGDWSFGERYADKRLFVALYANMLFMRHDADGDGRLTHAEAQAALKFLARPPKDGTPKPDVHFACPADAYDAQTGELRMGREWFWQLFLVLP</sequence>
<evidence type="ECO:0000256" key="1">
    <source>
        <dbReference type="ARBA" id="ARBA00022837"/>
    </source>
</evidence>
<comment type="caution">
    <text evidence="3">The sequence shown here is derived from an EMBL/GenBank/DDBJ whole genome shotgun (WGS) entry which is preliminary data.</text>
</comment>
<dbReference type="SUPFAM" id="SSF51197">
    <property type="entry name" value="Clavaminate synthase-like"/>
    <property type="match status" value="1"/>
</dbReference>
<proteinExistence type="predicted"/>
<accession>A0A0M0LT16</accession>
<name>A0A0M0LT16_9EUKA</name>
<dbReference type="Gene3D" id="1.10.238.10">
    <property type="entry name" value="EF-hand"/>
    <property type="match status" value="1"/>
</dbReference>
<dbReference type="Pfam" id="PF13202">
    <property type="entry name" value="EF-hand_5"/>
    <property type="match status" value="1"/>
</dbReference>
<dbReference type="InterPro" id="IPR018247">
    <property type="entry name" value="EF_Hand_1_Ca_BS"/>
</dbReference>
<keyword evidence="4" id="KW-1185">Reference proteome</keyword>
<evidence type="ECO:0000259" key="2">
    <source>
        <dbReference type="PROSITE" id="PS50222"/>
    </source>
</evidence>
<dbReference type="GO" id="GO:0005509">
    <property type="term" value="F:calcium ion binding"/>
    <property type="evidence" value="ECO:0007669"/>
    <property type="project" value="InterPro"/>
</dbReference>
<dbReference type="PROSITE" id="PS00018">
    <property type="entry name" value="EF_HAND_1"/>
    <property type="match status" value="1"/>
</dbReference>
<dbReference type="InterPro" id="IPR002048">
    <property type="entry name" value="EF_hand_dom"/>
</dbReference>
<dbReference type="EMBL" id="JWZX01000011">
    <property type="protein sequence ID" value="KOO53893.1"/>
    <property type="molecule type" value="Genomic_DNA"/>
</dbReference>
<dbReference type="SMART" id="SM00054">
    <property type="entry name" value="EFh"/>
    <property type="match status" value="2"/>
</dbReference>
<dbReference type="InterPro" id="IPR027443">
    <property type="entry name" value="IPNS-like_sf"/>
</dbReference>
<evidence type="ECO:0000313" key="4">
    <source>
        <dbReference type="Proteomes" id="UP000037460"/>
    </source>
</evidence>
<dbReference type="Proteomes" id="UP000037460">
    <property type="component" value="Unassembled WGS sequence"/>
</dbReference>
<dbReference type="Gene3D" id="2.60.120.330">
    <property type="entry name" value="B-lactam Antibiotic, Isopenicillin N Synthase, Chain"/>
    <property type="match status" value="1"/>
</dbReference>
<dbReference type="AlphaFoldDB" id="A0A0M0LT16"/>
<evidence type="ECO:0000313" key="3">
    <source>
        <dbReference type="EMBL" id="KOO53893.1"/>
    </source>
</evidence>
<gene>
    <name evidence="3" type="ORF">Ctob_012503</name>
</gene>